<organism evidence="2 3">
    <name type="scientific">Devosia epidermidihirudinis</name>
    <dbReference type="NCBI Taxonomy" id="1293439"/>
    <lineage>
        <taxon>Bacteria</taxon>
        <taxon>Pseudomonadati</taxon>
        <taxon>Pseudomonadota</taxon>
        <taxon>Alphaproteobacteria</taxon>
        <taxon>Hyphomicrobiales</taxon>
        <taxon>Devosiaceae</taxon>
        <taxon>Devosia</taxon>
    </lineage>
</organism>
<dbReference type="STRING" id="1293439.WH87_17280"/>
<dbReference type="AlphaFoldDB" id="A0A0F5Q346"/>
<proteinExistence type="predicted"/>
<dbReference type="PATRIC" id="fig|1293439.3.peg.3525"/>
<sequence length="93" mass="9460">MIKFAAAAAFAGLSLAAVAMPAQAASSVGTMVACDSTTSISDNDTAIINALANRGVNVSSVEDWNGCIRAYVTKPDGTVGMQFFDPSTLQQVG</sequence>
<evidence type="ECO:0000313" key="2">
    <source>
        <dbReference type="EMBL" id="KKC35327.1"/>
    </source>
</evidence>
<dbReference type="Proteomes" id="UP000033411">
    <property type="component" value="Unassembled WGS sequence"/>
</dbReference>
<name>A0A0F5Q346_9HYPH</name>
<keyword evidence="1" id="KW-0732">Signal</keyword>
<dbReference type="PROSITE" id="PS51257">
    <property type="entry name" value="PROKAR_LIPOPROTEIN"/>
    <property type="match status" value="1"/>
</dbReference>
<gene>
    <name evidence="2" type="ORF">WH87_17280</name>
</gene>
<comment type="caution">
    <text evidence="2">The sequence shown here is derived from an EMBL/GenBank/DDBJ whole genome shotgun (WGS) entry which is preliminary data.</text>
</comment>
<keyword evidence="3" id="KW-1185">Reference proteome</keyword>
<evidence type="ECO:0008006" key="4">
    <source>
        <dbReference type="Google" id="ProtNLM"/>
    </source>
</evidence>
<evidence type="ECO:0000313" key="3">
    <source>
        <dbReference type="Proteomes" id="UP000033411"/>
    </source>
</evidence>
<accession>A0A0F5Q346</accession>
<evidence type="ECO:0000256" key="1">
    <source>
        <dbReference type="SAM" id="SignalP"/>
    </source>
</evidence>
<feature type="signal peptide" evidence="1">
    <location>
        <begin position="1"/>
        <end position="24"/>
    </location>
</feature>
<dbReference type="OrthoDB" id="7951193at2"/>
<dbReference type="EMBL" id="LANJ01000046">
    <property type="protein sequence ID" value="KKC35327.1"/>
    <property type="molecule type" value="Genomic_DNA"/>
</dbReference>
<reference evidence="2 3" key="1">
    <citation type="submission" date="2015-03" db="EMBL/GenBank/DDBJ databases">
        <authorList>
            <person name="Lepp D."/>
            <person name="Hassan Y.I."/>
            <person name="Li X.-Z."/>
            <person name="Zhou T."/>
        </authorList>
    </citation>
    <scope>NUCLEOTIDE SEQUENCE [LARGE SCALE GENOMIC DNA]</scope>
    <source>
        <strain evidence="2 3">E84</strain>
    </source>
</reference>
<protein>
    <recommendedName>
        <fullName evidence="4">PepSY domain-containing protein</fullName>
    </recommendedName>
</protein>
<dbReference type="RefSeq" id="WP_046138912.1">
    <property type="nucleotide sequence ID" value="NZ_LANJ01000046.1"/>
</dbReference>
<feature type="chain" id="PRO_5002494365" description="PepSY domain-containing protein" evidence="1">
    <location>
        <begin position="25"/>
        <end position="93"/>
    </location>
</feature>